<name>A0A6A5UDK5_9PLEO</name>
<evidence type="ECO:0000256" key="12">
    <source>
        <dbReference type="ARBA" id="ARBA00047990"/>
    </source>
</evidence>
<dbReference type="GO" id="GO:0008198">
    <property type="term" value="F:ferrous iron binding"/>
    <property type="evidence" value="ECO:0007669"/>
    <property type="project" value="TreeGrafter"/>
</dbReference>
<keyword evidence="8" id="KW-0560">Oxidoreductase</keyword>
<evidence type="ECO:0000313" key="15">
    <source>
        <dbReference type="EMBL" id="KAF1962838.1"/>
    </source>
</evidence>
<comment type="catalytic activity">
    <reaction evidence="12">
        <text>4 Fe(2+) + O2 + 4 H(+) = 4 Fe(3+) + 2 H2O</text>
        <dbReference type="Rhea" id="RHEA:11148"/>
        <dbReference type="ChEBI" id="CHEBI:15377"/>
        <dbReference type="ChEBI" id="CHEBI:15378"/>
        <dbReference type="ChEBI" id="CHEBI:15379"/>
        <dbReference type="ChEBI" id="CHEBI:29033"/>
        <dbReference type="ChEBI" id="CHEBI:29034"/>
        <dbReference type="EC" id="1.16.3.1"/>
    </reaction>
</comment>
<evidence type="ECO:0000256" key="11">
    <source>
        <dbReference type="ARBA" id="ARBA00023128"/>
    </source>
</evidence>
<protein>
    <recommendedName>
        <fullName evidence="3">ferroxidase</fullName>
        <ecNumber evidence="3">1.16.3.1</ecNumber>
    </recommendedName>
</protein>
<dbReference type="GO" id="GO:0016226">
    <property type="term" value="P:iron-sulfur cluster assembly"/>
    <property type="evidence" value="ECO:0007669"/>
    <property type="project" value="InterPro"/>
</dbReference>
<dbReference type="SMART" id="SM01219">
    <property type="entry name" value="Frataxin_Cyay"/>
    <property type="match status" value="1"/>
</dbReference>
<reference evidence="15" key="1">
    <citation type="journal article" date="2020" name="Stud. Mycol.">
        <title>101 Dothideomycetes genomes: a test case for predicting lifestyles and emergence of pathogens.</title>
        <authorList>
            <person name="Haridas S."/>
            <person name="Albert R."/>
            <person name="Binder M."/>
            <person name="Bloem J."/>
            <person name="Labutti K."/>
            <person name="Salamov A."/>
            <person name="Andreopoulos B."/>
            <person name="Baker S."/>
            <person name="Barry K."/>
            <person name="Bills G."/>
            <person name="Bluhm B."/>
            <person name="Cannon C."/>
            <person name="Castanera R."/>
            <person name="Culley D."/>
            <person name="Daum C."/>
            <person name="Ezra D."/>
            <person name="Gonzalez J."/>
            <person name="Henrissat B."/>
            <person name="Kuo A."/>
            <person name="Liang C."/>
            <person name="Lipzen A."/>
            <person name="Lutzoni F."/>
            <person name="Magnuson J."/>
            <person name="Mondo S."/>
            <person name="Nolan M."/>
            <person name="Ohm R."/>
            <person name="Pangilinan J."/>
            <person name="Park H.-J."/>
            <person name="Ramirez L."/>
            <person name="Alfaro M."/>
            <person name="Sun H."/>
            <person name="Tritt A."/>
            <person name="Yoshinaga Y."/>
            <person name="Zwiers L.-H."/>
            <person name="Turgeon B."/>
            <person name="Goodwin S."/>
            <person name="Spatafora J."/>
            <person name="Crous P."/>
            <person name="Grigoriev I."/>
        </authorList>
    </citation>
    <scope>NUCLEOTIDE SEQUENCE</scope>
    <source>
        <strain evidence="15">CBS 675.92</strain>
    </source>
</reference>
<dbReference type="GO" id="GO:0005739">
    <property type="term" value="C:mitochondrion"/>
    <property type="evidence" value="ECO:0007669"/>
    <property type="project" value="UniProtKB-SubCell"/>
</dbReference>
<keyword evidence="7" id="KW-0809">Transit peptide</keyword>
<dbReference type="OrthoDB" id="1897642at2759"/>
<dbReference type="InterPro" id="IPR036524">
    <property type="entry name" value="Frataxin/CyaY_sf"/>
</dbReference>
<proteinExistence type="inferred from homology"/>
<dbReference type="EC" id="1.16.3.1" evidence="3"/>
<evidence type="ECO:0000256" key="4">
    <source>
        <dbReference type="ARBA" id="ARBA00022434"/>
    </source>
</evidence>
<feature type="coiled-coil region" evidence="13">
    <location>
        <begin position="92"/>
        <end position="119"/>
    </location>
</feature>
<keyword evidence="9" id="KW-0408">Iron</keyword>
<accession>A0A6A5UDK5</accession>
<evidence type="ECO:0000256" key="3">
    <source>
        <dbReference type="ARBA" id="ARBA00013107"/>
    </source>
</evidence>
<keyword evidence="11" id="KW-0496">Mitochondrion</keyword>
<dbReference type="GO" id="GO:0006879">
    <property type="term" value="P:intracellular iron ion homeostasis"/>
    <property type="evidence" value="ECO:0007669"/>
    <property type="project" value="UniProtKB-KW"/>
</dbReference>
<keyword evidence="10" id="KW-0406">Ion transport</keyword>
<evidence type="ECO:0000256" key="7">
    <source>
        <dbReference type="ARBA" id="ARBA00022946"/>
    </source>
</evidence>
<dbReference type="Pfam" id="PF01491">
    <property type="entry name" value="Frataxin_Cyay"/>
    <property type="match status" value="1"/>
</dbReference>
<dbReference type="GO" id="GO:0034986">
    <property type="term" value="F:iron chaperone activity"/>
    <property type="evidence" value="ECO:0007669"/>
    <property type="project" value="TreeGrafter"/>
</dbReference>
<evidence type="ECO:0000256" key="8">
    <source>
        <dbReference type="ARBA" id="ARBA00023002"/>
    </source>
</evidence>
<evidence type="ECO:0000313" key="16">
    <source>
        <dbReference type="Proteomes" id="UP000800035"/>
    </source>
</evidence>
<dbReference type="PROSITE" id="PS50810">
    <property type="entry name" value="FRATAXIN_2"/>
    <property type="match status" value="1"/>
</dbReference>
<evidence type="ECO:0000256" key="6">
    <source>
        <dbReference type="ARBA" id="ARBA00022496"/>
    </source>
</evidence>
<dbReference type="InterPro" id="IPR002908">
    <property type="entry name" value="Frataxin/CyaY"/>
</dbReference>
<dbReference type="PANTHER" id="PTHR16821">
    <property type="entry name" value="FRATAXIN"/>
    <property type="match status" value="1"/>
</dbReference>
<evidence type="ECO:0000256" key="10">
    <source>
        <dbReference type="ARBA" id="ARBA00023065"/>
    </source>
</evidence>
<keyword evidence="16" id="KW-1185">Reference proteome</keyword>
<keyword evidence="6" id="KW-0410">Iron transport</keyword>
<dbReference type="NCBIfam" id="TIGR03422">
    <property type="entry name" value="mito_frataxin"/>
    <property type="match status" value="1"/>
</dbReference>
<dbReference type="AlphaFoldDB" id="A0A6A5UDK5"/>
<dbReference type="PROSITE" id="PS01344">
    <property type="entry name" value="FRATAXIN_1"/>
    <property type="match status" value="1"/>
</dbReference>
<comment type="subcellular location">
    <subcellularLocation>
        <location evidence="1">Mitochondrion</location>
    </subcellularLocation>
</comment>
<dbReference type="Proteomes" id="UP000800035">
    <property type="component" value="Unassembled WGS sequence"/>
</dbReference>
<evidence type="ECO:0000256" key="5">
    <source>
        <dbReference type="ARBA" id="ARBA00022448"/>
    </source>
</evidence>
<dbReference type="InterPro" id="IPR020895">
    <property type="entry name" value="Frataxin_CS"/>
</dbReference>
<dbReference type="Gene3D" id="3.30.920.10">
    <property type="entry name" value="Frataxin/CyaY"/>
    <property type="match status" value="1"/>
</dbReference>
<comment type="similarity">
    <text evidence="2">Belongs to the frataxin family.</text>
</comment>
<dbReference type="GO" id="GO:0004322">
    <property type="term" value="F:ferroxidase activity"/>
    <property type="evidence" value="ECO:0007669"/>
    <property type="project" value="UniProtKB-EC"/>
</dbReference>
<dbReference type="FunFam" id="3.30.920.10:FF:000004">
    <property type="entry name" value="Mitochondrial chaperone Frataxin"/>
    <property type="match status" value="1"/>
</dbReference>
<organism evidence="15 16">
    <name type="scientific">Byssothecium circinans</name>
    <dbReference type="NCBI Taxonomy" id="147558"/>
    <lineage>
        <taxon>Eukaryota</taxon>
        <taxon>Fungi</taxon>
        <taxon>Dikarya</taxon>
        <taxon>Ascomycota</taxon>
        <taxon>Pezizomycotina</taxon>
        <taxon>Dothideomycetes</taxon>
        <taxon>Pleosporomycetidae</taxon>
        <taxon>Pleosporales</taxon>
        <taxon>Massarineae</taxon>
        <taxon>Massarinaceae</taxon>
        <taxon>Byssothecium</taxon>
    </lineage>
</organism>
<evidence type="ECO:0000256" key="14">
    <source>
        <dbReference type="SAM" id="MobiDB-lite"/>
    </source>
</evidence>
<dbReference type="PANTHER" id="PTHR16821:SF2">
    <property type="entry name" value="FRATAXIN, MITOCHONDRIAL"/>
    <property type="match status" value="1"/>
</dbReference>
<dbReference type="EMBL" id="ML976978">
    <property type="protein sequence ID" value="KAF1962838.1"/>
    <property type="molecule type" value="Genomic_DNA"/>
</dbReference>
<evidence type="ECO:0000256" key="2">
    <source>
        <dbReference type="ARBA" id="ARBA00008183"/>
    </source>
</evidence>
<gene>
    <name evidence="15" type="ORF">CC80DRAFT_434073</name>
</gene>
<dbReference type="GO" id="GO:0008199">
    <property type="term" value="F:ferric iron binding"/>
    <property type="evidence" value="ECO:0007669"/>
    <property type="project" value="InterPro"/>
</dbReference>
<feature type="region of interest" description="Disordered" evidence="14">
    <location>
        <begin position="50"/>
        <end position="83"/>
    </location>
</feature>
<keyword evidence="4" id="KW-0409">Iron storage</keyword>
<evidence type="ECO:0000256" key="9">
    <source>
        <dbReference type="ARBA" id="ARBA00023004"/>
    </source>
</evidence>
<dbReference type="InterPro" id="IPR017789">
    <property type="entry name" value="Frataxin"/>
</dbReference>
<dbReference type="NCBIfam" id="TIGR03421">
    <property type="entry name" value="FeS_CyaY"/>
    <property type="match status" value="1"/>
</dbReference>
<evidence type="ECO:0000256" key="1">
    <source>
        <dbReference type="ARBA" id="ARBA00004173"/>
    </source>
</evidence>
<dbReference type="SUPFAM" id="SSF55387">
    <property type="entry name" value="Frataxin/Nqo15-like"/>
    <property type="match status" value="1"/>
</dbReference>
<sequence length="208" mass="23059">MKPVSRLGNIALRRALRGRLRAQTPANCVILRASAAPVFHGRNGNAVDPTRCFHSSMNSRGIMPDAENPPPRQSEDLDQPTVPTDISTSEFHERADAYLDELVARLEQKQEETPDLEVEYSAGVLEVKILSKNLTYVLNKQPPNKQIWLSSPVSGPKRFDWVVSGESMHQKEGGGSGDWIYLRDGSSLTEIVRQELAVKLGRDDDAPS</sequence>
<keyword evidence="5" id="KW-0813">Transport</keyword>
<evidence type="ECO:0000256" key="13">
    <source>
        <dbReference type="SAM" id="Coils"/>
    </source>
</evidence>
<dbReference type="GO" id="GO:0051537">
    <property type="term" value="F:2 iron, 2 sulfur cluster binding"/>
    <property type="evidence" value="ECO:0007669"/>
    <property type="project" value="TreeGrafter"/>
</dbReference>
<dbReference type="GO" id="GO:0006826">
    <property type="term" value="P:iron ion transport"/>
    <property type="evidence" value="ECO:0007669"/>
    <property type="project" value="UniProtKB-KW"/>
</dbReference>
<keyword evidence="13" id="KW-0175">Coiled coil</keyword>